<proteinExistence type="predicted"/>
<accession>A0ABT4D6T9</accession>
<dbReference type="NCBIfam" id="TIGR02669">
    <property type="entry name" value="SpoIID_LytB"/>
    <property type="match status" value="1"/>
</dbReference>
<dbReference type="Proteomes" id="UP001144612">
    <property type="component" value="Unassembled WGS sequence"/>
</dbReference>
<evidence type="ECO:0000259" key="1">
    <source>
        <dbReference type="Pfam" id="PF08486"/>
    </source>
</evidence>
<keyword evidence="3" id="KW-1185">Reference proteome</keyword>
<dbReference type="InterPro" id="IPR013486">
    <property type="entry name" value="SpoIID/LytB"/>
</dbReference>
<dbReference type="InterPro" id="IPR013693">
    <property type="entry name" value="SpoIID/LytB_N"/>
</dbReference>
<reference evidence="2" key="1">
    <citation type="submission" date="2022-12" db="EMBL/GenBank/DDBJ databases">
        <title>Clostridium sp. nov., isolated from industrial wastewater.</title>
        <authorList>
            <person name="Jiayan W."/>
        </authorList>
    </citation>
    <scope>NUCLEOTIDE SEQUENCE</scope>
    <source>
        <strain evidence="2">ZC22-4</strain>
    </source>
</reference>
<sequence>MKKPFLIVSIFFSIIIVTLLFPRKITHAIILDSTPNYTLIYTNNKIKKIKFKNSNLPKYTVADFKFNCFKVYHCQVATPSSNRILRKTSKKYELEHIGSINLSKNPSFYKIDENNNINIATSKDIIVGKNNVKSFFNKNELKTFVIYPMKDYSNIRVGISDNNFTSIYHKEIYLQFNSPGKIYNKTENIHLDIPKHYTIKFKFSKGKINIYFNENPVISKNRLYISGGNIKIANIKRGSPAFNPSFNGILELYPSEKGLIIINEVKVEEYLTKVVPSEMPVWGGIEALKCQAIAARTYAISDMLSNRYSTLGFHVDDSTKCQVYNNILPQNISNKAVRETAGIIMTYNSIPIDAKYYSTSCGTSVNYQDIWFKSDGSSDVKPYLKTNVFFNDNTTLPSTEQGWLKFYKNKDIDAYDKNSPYFRWNVSFDKKTLEDNLNYNLKQIKNNSPDYITLFKNNNSNKKLKRFPKKLKNLKNIQVLSRSDGGNIIEISFLFDNAIVNVKNDSFIRRSFKSTSPPKIYLQNEKFIDNWFTLPSSFFSIEVTEDYFTIYGGGYGHGVGMSQYGAMCLSKKNIDFKTILNTYYKDINFTMLYK</sequence>
<dbReference type="RefSeq" id="WP_268060416.1">
    <property type="nucleotide sequence ID" value="NZ_JAPQFJ010000004.1"/>
</dbReference>
<organism evidence="2 3">
    <name type="scientific">Clostridium brassicae</name>
    <dbReference type="NCBI Taxonomy" id="2999072"/>
    <lineage>
        <taxon>Bacteria</taxon>
        <taxon>Bacillati</taxon>
        <taxon>Bacillota</taxon>
        <taxon>Clostridia</taxon>
        <taxon>Eubacteriales</taxon>
        <taxon>Clostridiaceae</taxon>
        <taxon>Clostridium</taxon>
    </lineage>
</organism>
<dbReference type="Pfam" id="PF08486">
    <property type="entry name" value="SpoIID"/>
    <property type="match status" value="1"/>
</dbReference>
<comment type="caution">
    <text evidence="2">The sequence shown here is derived from an EMBL/GenBank/DDBJ whole genome shotgun (WGS) entry which is preliminary data.</text>
</comment>
<evidence type="ECO:0000313" key="3">
    <source>
        <dbReference type="Proteomes" id="UP001144612"/>
    </source>
</evidence>
<gene>
    <name evidence="2" type="ORF">OW729_05205</name>
</gene>
<name>A0ABT4D6T9_9CLOT</name>
<evidence type="ECO:0000313" key="2">
    <source>
        <dbReference type="EMBL" id="MCY6958002.1"/>
    </source>
</evidence>
<protein>
    <submittedName>
        <fullName evidence="2">SpoIID/LytB domain-containing protein</fullName>
    </submittedName>
</protein>
<feature type="domain" description="Sporulation stage II protein D amidase enhancer LytB N-terminal" evidence="1">
    <location>
        <begin position="256"/>
        <end position="347"/>
    </location>
</feature>
<dbReference type="EMBL" id="JAPQFJ010000004">
    <property type="protein sequence ID" value="MCY6958002.1"/>
    <property type="molecule type" value="Genomic_DNA"/>
</dbReference>